<dbReference type="Pfam" id="PF07653">
    <property type="entry name" value="SH3_2"/>
    <property type="match status" value="1"/>
</dbReference>
<dbReference type="SMART" id="SM00409">
    <property type="entry name" value="IG"/>
    <property type="match status" value="1"/>
</dbReference>
<evidence type="ECO:0000256" key="3">
    <source>
        <dbReference type="ARBA" id="ARBA00023136"/>
    </source>
</evidence>
<dbReference type="InterPro" id="IPR051275">
    <property type="entry name" value="Cell_adhesion_signaling"/>
</dbReference>
<keyword evidence="4" id="KW-1015">Disulfide bond</keyword>
<dbReference type="GO" id="GO:0098609">
    <property type="term" value="P:cell-cell adhesion"/>
    <property type="evidence" value="ECO:0007669"/>
    <property type="project" value="TreeGrafter"/>
</dbReference>
<keyword evidence="3 9" id="KW-0472">Membrane</keyword>
<evidence type="ECO:0000256" key="7">
    <source>
        <dbReference type="PROSITE-ProRule" id="PRU00192"/>
    </source>
</evidence>
<feature type="compositionally biased region" description="Basic and acidic residues" evidence="8">
    <location>
        <begin position="411"/>
        <end position="429"/>
    </location>
</feature>
<proteinExistence type="predicted"/>
<dbReference type="SUPFAM" id="SSF48726">
    <property type="entry name" value="Immunoglobulin"/>
    <property type="match status" value="2"/>
</dbReference>
<evidence type="ECO:0000256" key="5">
    <source>
        <dbReference type="ARBA" id="ARBA00023180"/>
    </source>
</evidence>
<feature type="compositionally biased region" description="Polar residues" evidence="8">
    <location>
        <begin position="380"/>
        <end position="409"/>
    </location>
</feature>
<dbReference type="Gene3D" id="2.60.40.10">
    <property type="entry name" value="Immunoglobulins"/>
    <property type="match status" value="1"/>
</dbReference>
<dbReference type="CDD" id="cd00096">
    <property type="entry name" value="Ig"/>
    <property type="match status" value="1"/>
</dbReference>
<evidence type="ECO:0000313" key="13">
    <source>
        <dbReference type="Proteomes" id="UP000838412"/>
    </source>
</evidence>
<dbReference type="PROSITE" id="PS50002">
    <property type="entry name" value="SH3"/>
    <property type="match status" value="1"/>
</dbReference>
<dbReference type="PROSITE" id="PS50835">
    <property type="entry name" value="IG_LIKE"/>
    <property type="match status" value="1"/>
</dbReference>
<dbReference type="InterPro" id="IPR013783">
    <property type="entry name" value="Ig-like_fold"/>
</dbReference>
<dbReference type="EMBL" id="OV696698">
    <property type="protein sequence ID" value="CAH1244209.1"/>
    <property type="molecule type" value="Genomic_DNA"/>
</dbReference>
<feature type="transmembrane region" description="Helical" evidence="9">
    <location>
        <begin position="166"/>
        <end position="194"/>
    </location>
</feature>
<sequence length="429" mass="46784">MKRVIRYEKGEDDFNFVTELRASLEMWRVARQDMGNYTCVAQHVGGQVSDSLILDVTFPGVVINISSPVVVTSGMTAVLRCTADGNPLPDIRWHREGDSQEIGVTSPEEETTSRVILPDVHFSDSGWYWCVASNGVGQPGRQKALLSVLGGELSMPSKSVVDSLTWLDISIIAGVATGGASLVLTLLIAGIICARKRRDKPSYNTCQVVRITQPAEFMCRVNGWTGVCQAGDKNTTDGASPCTTEAHISLSDMAAPKSSNSIPVSLEIVLGKVSFLECVFPCGFHSVRDETISSLARWQWPANRTRRCRAQVISSYYPPGDGGLHLEVGEVVEILHTGRDGWWYGYRRGRVGIFPAWCVQVIDEPEPEPVKAAEGDIEVRSTNGSSDESSRHASGQSSPARENGGNETSPDVEKPRDQKSKWPSEESVK</sequence>
<dbReference type="PANTHER" id="PTHR11640">
    <property type="entry name" value="NEPHRIN"/>
    <property type="match status" value="1"/>
</dbReference>
<dbReference type="GO" id="GO:0050839">
    <property type="term" value="F:cell adhesion molecule binding"/>
    <property type="evidence" value="ECO:0007669"/>
    <property type="project" value="TreeGrafter"/>
</dbReference>
<name>A0A8J9YYM9_BRALA</name>
<dbReference type="SMART" id="SM00408">
    <property type="entry name" value="IGc2"/>
    <property type="match status" value="1"/>
</dbReference>
<feature type="region of interest" description="Disordered" evidence="8">
    <location>
        <begin position="368"/>
        <end position="429"/>
    </location>
</feature>
<evidence type="ECO:0000256" key="6">
    <source>
        <dbReference type="ARBA" id="ARBA00023319"/>
    </source>
</evidence>
<dbReference type="InterPro" id="IPR003599">
    <property type="entry name" value="Ig_sub"/>
</dbReference>
<evidence type="ECO:0000259" key="11">
    <source>
        <dbReference type="PROSITE" id="PS50835"/>
    </source>
</evidence>
<evidence type="ECO:0000313" key="12">
    <source>
        <dbReference type="EMBL" id="CAH1244209.1"/>
    </source>
</evidence>
<dbReference type="InterPro" id="IPR036028">
    <property type="entry name" value="SH3-like_dom_sf"/>
</dbReference>
<dbReference type="GO" id="GO:0005886">
    <property type="term" value="C:plasma membrane"/>
    <property type="evidence" value="ECO:0007669"/>
    <property type="project" value="TreeGrafter"/>
</dbReference>
<dbReference type="GO" id="GO:0005911">
    <property type="term" value="C:cell-cell junction"/>
    <property type="evidence" value="ECO:0007669"/>
    <property type="project" value="TreeGrafter"/>
</dbReference>
<protein>
    <submittedName>
        <fullName evidence="12">HMCN1 protein</fullName>
    </submittedName>
</protein>
<reference evidence="12" key="1">
    <citation type="submission" date="2022-01" db="EMBL/GenBank/DDBJ databases">
        <authorList>
            <person name="Braso-Vives M."/>
        </authorList>
    </citation>
    <scope>NUCLEOTIDE SEQUENCE</scope>
</reference>
<evidence type="ECO:0000256" key="1">
    <source>
        <dbReference type="ARBA" id="ARBA00004479"/>
    </source>
</evidence>
<evidence type="ECO:0000256" key="8">
    <source>
        <dbReference type="SAM" id="MobiDB-lite"/>
    </source>
</evidence>
<dbReference type="Proteomes" id="UP000838412">
    <property type="component" value="Chromosome 13"/>
</dbReference>
<dbReference type="InterPro" id="IPR007110">
    <property type="entry name" value="Ig-like_dom"/>
</dbReference>
<evidence type="ECO:0000256" key="2">
    <source>
        <dbReference type="ARBA" id="ARBA00022443"/>
    </source>
</evidence>
<dbReference type="InterPro" id="IPR036179">
    <property type="entry name" value="Ig-like_dom_sf"/>
</dbReference>
<dbReference type="InterPro" id="IPR003598">
    <property type="entry name" value="Ig_sub2"/>
</dbReference>
<dbReference type="SMART" id="SM00326">
    <property type="entry name" value="SH3"/>
    <property type="match status" value="1"/>
</dbReference>
<keyword evidence="6" id="KW-0393">Immunoglobulin domain</keyword>
<accession>A0A8J9YYM9</accession>
<organism evidence="12 13">
    <name type="scientific">Branchiostoma lanceolatum</name>
    <name type="common">Common lancelet</name>
    <name type="synonym">Amphioxus lanceolatum</name>
    <dbReference type="NCBI Taxonomy" id="7740"/>
    <lineage>
        <taxon>Eukaryota</taxon>
        <taxon>Metazoa</taxon>
        <taxon>Chordata</taxon>
        <taxon>Cephalochordata</taxon>
        <taxon>Leptocardii</taxon>
        <taxon>Amphioxiformes</taxon>
        <taxon>Branchiostomatidae</taxon>
        <taxon>Branchiostoma</taxon>
    </lineage>
</organism>
<feature type="domain" description="Ig-like" evidence="11">
    <location>
        <begin position="59"/>
        <end position="147"/>
    </location>
</feature>
<comment type="subcellular location">
    <subcellularLocation>
        <location evidence="1">Membrane</location>
        <topology evidence="1">Single-pass type I membrane protein</topology>
    </subcellularLocation>
</comment>
<keyword evidence="5" id="KW-0325">Glycoprotein</keyword>
<gene>
    <name evidence="12" type="primary">HMCN1</name>
    <name evidence="12" type="ORF">BLAG_LOCUS6907</name>
</gene>
<keyword evidence="9" id="KW-1133">Transmembrane helix</keyword>
<feature type="domain" description="SH3" evidence="10">
    <location>
        <begin position="305"/>
        <end position="364"/>
    </location>
</feature>
<feature type="compositionally biased region" description="Basic and acidic residues" evidence="8">
    <location>
        <begin position="368"/>
        <end position="379"/>
    </location>
</feature>
<dbReference type="InterPro" id="IPR001452">
    <property type="entry name" value="SH3_domain"/>
</dbReference>
<keyword evidence="9" id="KW-0812">Transmembrane</keyword>
<evidence type="ECO:0000259" key="10">
    <source>
        <dbReference type="PROSITE" id="PS50002"/>
    </source>
</evidence>
<dbReference type="Gene3D" id="2.30.30.40">
    <property type="entry name" value="SH3 Domains"/>
    <property type="match status" value="1"/>
</dbReference>
<dbReference type="OrthoDB" id="10010359at2759"/>
<keyword evidence="2 7" id="KW-0728">SH3 domain</keyword>
<dbReference type="PANTHER" id="PTHR11640:SF164">
    <property type="entry name" value="MAM DOMAIN-CONTAINING GLYCOSYLPHOSPHATIDYLINOSITOL ANCHOR PROTEIN 1"/>
    <property type="match status" value="1"/>
</dbReference>
<dbReference type="SUPFAM" id="SSF50044">
    <property type="entry name" value="SH3-domain"/>
    <property type="match status" value="1"/>
</dbReference>
<dbReference type="AlphaFoldDB" id="A0A8J9YYM9"/>
<keyword evidence="13" id="KW-1185">Reference proteome</keyword>
<evidence type="ECO:0000256" key="9">
    <source>
        <dbReference type="SAM" id="Phobius"/>
    </source>
</evidence>
<evidence type="ECO:0000256" key="4">
    <source>
        <dbReference type="ARBA" id="ARBA00023157"/>
    </source>
</evidence>
<dbReference type="Pfam" id="PF13927">
    <property type="entry name" value="Ig_3"/>
    <property type="match status" value="1"/>
</dbReference>